<dbReference type="InterPro" id="IPR000917">
    <property type="entry name" value="Sulfatase_N"/>
</dbReference>
<accession>A0A918TUT8</accession>
<evidence type="ECO:0000256" key="3">
    <source>
        <dbReference type="ARBA" id="ARBA00022723"/>
    </source>
</evidence>
<dbReference type="PANTHER" id="PTHR45953:SF1">
    <property type="entry name" value="IDURONATE 2-SULFATASE"/>
    <property type="match status" value="1"/>
</dbReference>
<evidence type="ECO:0000256" key="7">
    <source>
        <dbReference type="SAM" id="SignalP"/>
    </source>
</evidence>
<dbReference type="InterPro" id="IPR035874">
    <property type="entry name" value="IDS"/>
</dbReference>
<evidence type="ECO:0000256" key="1">
    <source>
        <dbReference type="ARBA" id="ARBA00001913"/>
    </source>
</evidence>
<dbReference type="Pfam" id="PF00884">
    <property type="entry name" value="Sulfatase"/>
    <property type="match status" value="1"/>
</dbReference>
<evidence type="ECO:0000256" key="6">
    <source>
        <dbReference type="ARBA" id="ARBA00022837"/>
    </source>
</evidence>
<keyword evidence="10" id="KW-1185">Reference proteome</keyword>
<dbReference type="Gene3D" id="3.40.720.10">
    <property type="entry name" value="Alkaline Phosphatase, subunit A"/>
    <property type="match status" value="1"/>
</dbReference>
<evidence type="ECO:0000313" key="10">
    <source>
        <dbReference type="Proteomes" id="UP000644507"/>
    </source>
</evidence>
<dbReference type="EMBL" id="BMXI01000015">
    <property type="protein sequence ID" value="GHC62343.1"/>
    <property type="molecule type" value="Genomic_DNA"/>
</dbReference>
<comment type="similarity">
    <text evidence="2">Belongs to the sulfatase family.</text>
</comment>
<dbReference type="CDD" id="cd16030">
    <property type="entry name" value="iduronate-2-sulfatase"/>
    <property type="match status" value="1"/>
</dbReference>
<dbReference type="PANTHER" id="PTHR45953">
    <property type="entry name" value="IDURONATE 2-SULFATASE"/>
    <property type="match status" value="1"/>
</dbReference>
<dbReference type="Proteomes" id="UP000644507">
    <property type="component" value="Unassembled WGS sequence"/>
</dbReference>
<dbReference type="RefSeq" id="WP_189572178.1">
    <property type="nucleotide sequence ID" value="NZ_BMXI01000015.1"/>
</dbReference>
<dbReference type="GO" id="GO:0005737">
    <property type="term" value="C:cytoplasm"/>
    <property type="evidence" value="ECO:0007669"/>
    <property type="project" value="TreeGrafter"/>
</dbReference>
<keyword evidence="6" id="KW-0106">Calcium</keyword>
<feature type="signal peptide" evidence="7">
    <location>
        <begin position="1"/>
        <end position="24"/>
    </location>
</feature>
<organism evidence="9 10">
    <name type="scientific">Roseibacillus persicicus</name>
    <dbReference type="NCBI Taxonomy" id="454148"/>
    <lineage>
        <taxon>Bacteria</taxon>
        <taxon>Pseudomonadati</taxon>
        <taxon>Verrucomicrobiota</taxon>
        <taxon>Verrucomicrobiia</taxon>
        <taxon>Verrucomicrobiales</taxon>
        <taxon>Verrucomicrobiaceae</taxon>
        <taxon>Roseibacillus</taxon>
    </lineage>
</organism>
<evidence type="ECO:0000256" key="2">
    <source>
        <dbReference type="ARBA" id="ARBA00008779"/>
    </source>
</evidence>
<keyword evidence="3" id="KW-0479">Metal-binding</keyword>
<reference evidence="9" key="1">
    <citation type="journal article" date="2014" name="Int. J. Syst. Evol. Microbiol.">
        <title>Complete genome sequence of Corynebacterium casei LMG S-19264T (=DSM 44701T), isolated from a smear-ripened cheese.</title>
        <authorList>
            <consortium name="US DOE Joint Genome Institute (JGI-PGF)"/>
            <person name="Walter F."/>
            <person name="Albersmeier A."/>
            <person name="Kalinowski J."/>
            <person name="Ruckert C."/>
        </authorList>
    </citation>
    <scope>NUCLEOTIDE SEQUENCE</scope>
    <source>
        <strain evidence="9">KCTC 12988</strain>
    </source>
</reference>
<dbReference type="GO" id="GO:0004423">
    <property type="term" value="F:iduronate-2-sulfatase activity"/>
    <property type="evidence" value="ECO:0007669"/>
    <property type="project" value="InterPro"/>
</dbReference>
<proteinExistence type="inferred from homology"/>
<keyword evidence="4 7" id="KW-0732">Signal</keyword>
<gene>
    <name evidence="9" type="ORF">GCM10007100_32180</name>
</gene>
<keyword evidence="5" id="KW-0378">Hydrolase</keyword>
<evidence type="ECO:0000256" key="5">
    <source>
        <dbReference type="ARBA" id="ARBA00022801"/>
    </source>
</evidence>
<sequence>MNAPTRLFSLLGFALFSGFGISQAAERPNVLFIAVDDLRPAIGCYGDAIAVTPNLDRLAKRGVQFNNAYCQVAVCNPSRASLMTGLRPDNLGVWTLPVHFREAKPDAVTIPQWFRKFGYTAVSHGKIFHNPTPDPQSWSEPIRPLPSLPFPYPKGTRELIKEAAAKLPARDWRKKSLRPPSTGAPELPDDKLLDGARTLMAIDDLRRLGQAPEPFFLAMGYIRPHLAWVAPKKYWDLYEPATLPVLTDETITPDTPAYALHNNSELTHYVDLIDLPRPWQEETVAEDKARQLAHAYYACVSYVDAQIGLLLDALDEEGLADNTIIVLWSDHGWKLGEYRGWGKMTNYEIDARVPLFIAAPGLQTAGQQSDQLVELLDLYPTLCDLAGIDKPDFVDGRSLLPVLENVEQAVREGAVNQYYRRWEGREYMGYSIRSQEYRLVEWRDFTTGEVTARELYDHRSEHSEKENIAESAEPQVVEGLTAELLKTHPRKGFSLVPTVHSNPAPGRLEAKLTIANHSESELFIYPITPLGYRSRPQTRKLKPTETLTLDSSIGSVYVIESADGKVHQIHSPAFPEAVVEVKGH</sequence>
<feature type="chain" id="PRO_5037526349" evidence="7">
    <location>
        <begin position="25"/>
        <end position="584"/>
    </location>
</feature>
<dbReference type="SUPFAM" id="SSF53649">
    <property type="entry name" value="Alkaline phosphatase-like"/>
    <property type="match status" value="1"/>
</dbReference>
<evidence type="ECO:0000259" key="8">
    <source>
        <dbReference type="Pfam" id="PF00884"/>
    </source>
</evidence>
<comment type="cofactor">
    <cofactor evidence="1">
        <name>Ca(2+)</name>
        <dbReference type="ChEBI" id="CHEBI:29108"/>
    </cofactor>
</comment>
<dbReference type="InterPro" id="IPR017850">
    <property type="entry name" value="Alkaline_phosphatase_core_sf"/>
</dbReference>
<reference evidence="9" key="2">
    <citation type="submission" date="2020-09" db="EMBL/GenBank/DDBJ databases">
        <authorList>
            <person name="Sun Q."/>
            <person name="Kim S."/>
        </authorList>
    </citation>
    <scope>NUCLEOTIDE SEQUENCE</scope>
    <source>
        <strain evidence="9">KCTC 12988</strain>
    </source>
</reference>
<comment type="caution">
    <text evidence="9">The sequence shown here is derived from an EMBL/GenBank/DDBJ whole genome shotgun (WGS) entry which is preliminary data.</text>
</comment>
<evidence type="ECO:0000313" key="9">
    <source>
        <dbReference type="EMBL" id="GHC62343.1"/>
    </source>
</evidence>
<dbReference type="AlphaFoldDB" id="A0A918TUT8"/>
<protein>
    <submittedName>
        <fullName evidence="9">Iduronate-2-sulfatase</fullName>
    </submittedName>
</protein>
<feature type="domain" description="Sulfatase N-terminal" evidence="8">
    <location>
        <begin position="28"/>
        <end position="388"/>
    </location>
</feature>
<name>A0A918TUT8_9BACT</name>
<dbReference type="GO" id="GO:0046872">
    <property type="term" value="F:metal ion binding"/>
    <property type="evidence" value="ECO:0007669"/>
    <property type="project" value="UniProtKB-KW"/>
</dbReference>
<evidence type="ECO:0000256" key="4">
    <source>
        <dbReference type="ARBA" id="ARBA00022729"/>
    </source>
</evidence>